<dbReference type="InterPro" id="IPR012074">
    <property type="entry name" value="GAF_ANTAR"/>
</dbReference>
<feature type="domain" description="ANTAR" evidence="5">
    <location>
        <begin position="173"/>
        <end position="234"/>
    </location>
</feature>
<dbReference type="Proteomes" id="UP001183202">
    <property type="component" value="Unassembled WGS sequence"/>
</dbReference>
<dbReference type="SUPFAM" id="SSF55781">
    <property type="entry name" value="GAF domain-like"/>
    <property type="match status" value="1"/>
</dbReference>
<dbReference type="SMART" id="SM01012">
    <property type="entry name" value="ANTAR"/>
    <property type="match status" value="1"/>
</dbReference>
<gene>
    <name evidence="6" type="ORF">RM445_10665</name>
</gene>
<evidence type="ECO:0000256" key="1">
    <source>
        <dbReference type="ARBA" id="ARBA00022679"/>
    </source>
</evidence>
<evidence type="ECO:0000313" key="7">
    <source>
        <dbReference type="Proteomes" id="UP001183202"/>
    </source>
</evidence>
<keyword evidence="7" id="KW-1185">Reference proteome</keyword>
<dbReference type="InterPro" id="IPR029016">
    <property type="entry name" value="GAF-like_dom_sf"/>
</dbReference>
<keyword evidence="2" id="KW-0418">Kinase</keyword>
<dbReference type="PIRSF" id="PIRSF036625">
    <property type="entry name" value="GAF_ANTAR"/>
    <property type="match status" value="1"/>
</dbReference>
<evidence type="ECO:0000256" key="4">
    <source>
        <dbReference type="ARBA" id="ARBA00023163"/>
    </source>
</evidence>
<keyword evidence="1" id="KW-0808">Transferase</keyword>
<sequence length="249" mass="27105">MSHVQNDREALLMRAFIELADTLVDDYDVIDALDRLVGHSVTLLSAAAAAIMLLDPRGQLRTVASSSEESDWTELMQIQADQGPCVDCIRTGQPVTVTDLDAAAGRWPKLTTALAGKGSYRSVHALPLRLRGQAIGGLNLFHTRPGPLPEADLRLGQALADIATIGILQERAIRHGEIVTEQLQSALNSRVVLEQAKGVLAQQGTLTMDTAFDRLRRYARGHNLLLGEVARRVVTDRAFARHVLAVPVR</sequence>
<dbReference type="PROSITE" id="PS50921">
    <property type="entry name" value="ANTAR"/>
    <property type="match status" value="1"/>
</dbReference>
<dbReference type="InterPro" id="IPR003018">
    <property type="entry name" value="GAF"/>
</dbReference>
<keyword evidence="3" id="KW-0805">Transcription regulation</keyword>
<comment type="caution">
    <text evidence="6">The sequence shown here is derived from an EMBL/GenBank/DDBJ whole genome shotgun (WGS) entry which is preliminary data.</text>
</comment>
<dbReference type="InterPro" id="IPR011006">
    <property type="entry name" value="CheY-like_superfamily"/>
</dbReference>
<dbReference type="Gene3D" id="3.30.450.40">
    <property type="match status" value="1"/>
</dbReference>
<evidence type="ECO:0000313" key="6">
    <source>
        <dbReference type="EMBL" id="MDT0349985.1"/>
    </source>
</evidence>
<dbReference type="InterPro" id="IPR036388">
    <property type="entry name" value="WH-like_DNA-bd_sf"/>
</dbReference>
<evidence type="ECO:0000256" key="2">
    <source>
        <dbReference type="ARBA" id="ARBA00022777"/>
    </source>
</evidence>
<dbReference type="InterPro" id="IPR005561">
    <property type="entry name" value="ANTAR"/>
</dbReference>
<dbReference type="EMBL" id="JAVREJ010000005">
    <property type="protein sequence ID" value="MDT0349985.1"/>
    <property type="molecule type" value="Genomic_DNA"/>
</dbReference>
<dbReference type="SMART" id="SM00065">
    <property type="entry name" value="GAF"/>
    <property type="match status" value="1"/>
</dbReference>
<name>A0ABU2N7R3_9PSEU</name>
<protein>
    <submittedName>
        <fullName evidence="6">GAF and ANTAR domain-containing protein</fullName>
    </submittedName>
</protein>
<dbReference type="SUPFAM" id="SSF52172">
    <property type="entry name" value="CheY-like"/>
    <property type="match status" value="1"/>
</dbReference>
<organism evidence="6 7">
    <name type="scientific">Pseudonocardia charpentierae</name>
    <dbReference type="NCBI Taxonomy" id="3075545"/>
    <lineage>
        <taxon>Bacteria</taxon>
        <taxon>Bacillati</taxon>
        <taxon>Actinomycetota</taxon>
        <taxon>Actinomycetes</taxon>
        <taxon>Pseudonocardiales</taxon>
        <taxon>Pseudonocardiaceae</taxon>
        <taxon>Pseudonocardia</taxon>
    </lineage>
</organism>
<dbReference type="RefSeq" id="WP_311556013.1">
    <property type="nucleotide sequence ID" value="NZ_JAVREJ010000005.1"/>
</dbReference>
<reference evidence="7" key="1">
    <citation type="submission" date="2023-07" db="EMBL/GenBank/DDBJ databases">
        <title>30 novel species of actinomycetes from the DSMZ collection.</title>
        <authorList>
            <person name="Nouioui I."/>
        </authorList>
    </citation>
    <scope>NUCLEOTIDE SEQUENCE [LARGE SCALE GENOMIC DNA]</scope>
    <source>
        <strain evidence="7">DSM 45834</strain>
    </source>
</reference>
<dbReference type="Pfam" id="PF03861">
    <property type="entry name" value="ANTAR"/>
    <property type="match status" value="1"/>
</dbReference>
<evidence type="ECO:0000256" key="3">
    <source>
        <dbReference type="ARBA" id="ARBA00023015"/>
    </source>
</evidence>
<evidence type="ECO:0000259" key="5">
    <source>
        <dbReference type="PROSITE" id="PS50921"/>
    </source>
</evidence>
<dbReference type="Pfam" id="PF13185">
    <property type="entry name" value="GAF_2"/>
    <property type="match status" value="1"/>
</dbReference>
<dbReference type="Gene3D" id="1.10.10.10">
    <property type="entry name" value="Winged helix-like DNA-binding domain superfamily/Winged helix DNA-binding domain"/>
    <property type="match status" value="1"/>
</dbReference>
<accession>A0ABU2N7R3</accession>
<proteinExistence type="predicted"/>
<keyword evidence="4" id="KW-0804">Transcription</keyword>